<feature type="domain" description="Fe2OG dioxygenase" evidence="2">
    <location>
        <begin position="121"/>
        <end position="220"/>
    </location>
</feature>
<dbReference type="PANTHER" id="PTHR33099:SF7">
    <property type="entry name" value="MYND-TYPE DOMAIN-CONTAINING PROTEIN"/>
    <property type="match status" value="1"/>
</dbReference>
<dbReference type="InParanoid" id="S8DWI3"/>
<dbReference type="AlphaFoldDB" id="S8DWI3"/>
<sequence>MSDTKNRLDVLGSSIVNKPPVRYGTLLVAIDHCELFYGKGGSVRRLNLASASRDELELLTNSCSKATFGLNREDVLDESYRKAGKLDSVDFAMPFNAVQAGLLDVVSTELFEGKSQVRPIRAELYKLNVYGEGSFFKTHLDTPRDEAMFGSLVITFPTKHEGGALTFRHEGNELQVDSGKLLAEQPEPCVVYAAFYSDVEHEVFPVQSGHRVTLTYNLYFGKDEPFSALVGNAIPVHGAALEATFANLLADPTFLPEGGCLGFGLRHQYPLNTSKDKDWKFNHEAKRAELQALHKYLKGGDAMLQQICNKLGLKNYLGIVYREDDDEIMCNQVVDLDDDQTMHSEGLWNYLVTKYEVEMLHDASTGEDHGGWGRCVWWVTQSPRANSSNLQRYLAWGNEPQIAFTYFRLHVPSLSRCPYVHAKPKIVLVLSYLQMPEEGVLAPKGLQAATSHLPSLVVAGLSDVSRIEGLKWVNGGASCSERFVSQLPHSRSSSGVDAQETPGNCAVT</sequence>
<dbReference type="PROSITE" id="PS51471">
    <property type="entry name" value="FE2OG_OXY"/>
    <property type="match status" value="1"/>
</dbReference>
<dbReference type="EMBL" id="KE504205">
    <property type="protein sequence ID" value="EPS95528.1"/>
    <property type="molecule type" value="Genomic_DNA"/>
</dbReference>
<dbReference type="Proteomes" id="UP000015241">
    <property type="component" value="Unassembled WGS sequence"/>
</dbReference>
<dbReference type="Pfam" id="PF13640">
    <property type="entry name" value="2OG-FeII_Oxy_3"/>
    <property type="match status" value="1"/>
</dbReference>
<reference evidence="3 4" key="1">
    <citation type="journal article" date="2012" name="Science">
        <title>The Paleozoic origin of enzymatic lignin decomposition reconstructed from 31 fungal genomes.</title>
        <authorList>
            <person name="Floudas D."/>
            <person name="Binder M."/>
            <person name="Riley R."/>
            <person name="Barry K."/>
            <person name="Blanchette R.A."/>
            <person name="Henrissat B."/>
            <person name="Martinez A.T."/>
            <person name="Otillar R."/>
            <person name="Spatafora J.W."/>
            <person name="Yadav J.S."/>
            <person name="Aerts A."/>
            <person name="Benoit I."/>
            <person name="Boyd A."/>
            <person name="Carlson A."/>
            <person name="Copeland A."/>
            <person name="Coutinho P.M."/>
            <person name="de Vries R.P."/>
            <person name="Ferreira P."/>
            <person name="Findley K."/>
            <person name="Foster B."/>
            <person name="Gaskell J."/>
            <person name="Glotzer D."/>
            <person name="Gorecki P."/>
            <person name="Heitman J."/>
            <person name="Hesse C."/>
            <person name="Hori C."/>
            <person name="Igarashi K."/>
            <person name="Jurgens J.A."/>
            <person name="Kallen N."/>
            <person name="Kersten P."/>
            <person name="Kohler A."/>
            <person name="Kuees U."/>
            <person name="Kumar T.K.A."/>
            <person name="Kuo A."/>
            <person name="LaButti K."/>
            <person name="Larrondo L.F."/>
            <person name="Lindquist E."/>
            <person name="Ling A."/>
            <person name="Lombard V."/>
            <person name="Lucas S."/>
            <person name="Lundell T."/>
            <person name="Martin R."/>
            <person name="McLaughlin D.J."/>
            <person name="Morgenstern I."/>
            <person name="Morin E."/>
            <person name="Murat C."/>
            <person name="Nagy L.G."/>
            <person name="Nolan M."/>
            <person name="Ohm R.A."/>
            <person name="Patyshakuliyeva A."/>
            <person name="Rokas A."/>
            <person name="Ruiz-Duenas F.J."/>
            <person name="Sabat G."/>
            <person name="Salamov A."/>
            <person name="Samejima M."/>
            <person name="Schmutz J."/>
            <person name="Slot J.C."/>
            <person name="St John F."/>
            <person name="Stenlid J."/>
            <person name="Sun H."/>
            <person name="Sun S."/>
            <person name="Syed K."/>
            <person name="Tsang A."/>
            <person name="Wiebenga A."/>
            <person name="Young D."/>
            <person name="Pisabarro A."/>
            <person name="Eastwood D.C."/>
            <person name="Martin F."/>
            <person name="Cullen D."/>
            <person name="Grigoriev I.V."/>
            <person name="Hibbett D.S."/>
        </authorList>
    </citation>
    <scope>NUCLEOTIDE SEQUENCE</scope>
    <source>
        <strain evidence="4">FP-58527</strain>
    </source>
</reference>
<evidence type="ECO:0000313" key="3">
    <source>
        <dbReference type="EMBL" id="EPS95528.1"/>
    </source>
</evidence>
<feature type="region of interest" description="Disordered" evidence="1">
    <location>
        <begin position="489"/>
        <end position="508"/>
    </location>
</feature>
<name>S8DWI3_FOMSC</name>
<dbReference type="eggNOG" id="ENOG502S1M6">
    <property type="taxonomic scope" value="Eukaryota"/>
</dbReference>
<dbReference type="InterPro" id="IPR044862">
    <property type="entry name" value="Pro_4_hyd_alph_FE2OG_OXY"/>
</dbReference>
<protein>
    <recommendedName>
        <fullName evidence="2">Fe2OG dioxygenase domain-containing protein</fullName>
    </recommendedName>
</protein>
<proteinExistence type="predicted"/>
<accession>S8DWI3</accession>
<dbReference type="InterPro" id="IPR005123">
    <property type="entry name" value="Oxoglu/Fe-dep_dioxygenase_dom"/>
</dbReference>
<keyword evidence="4" id="KW-1185">Reference proteome</keyword>
<dbReference type="PANTHER" id="PTHR33099">
    <property type="entry name" value="FE2OG DIOXYGENASE DOMAIN-CONTAINING PROTEIN"/>
    <property type="match status" value="1"/>
</dbReference>
<dbReference type="HOGENOM" id="CLU_019613_2_1_1"/>
<evidence type="ECO:0000256" key="1">
    <source>
        <dbReference type="SAM" id="MobiDB-lite"/>
    </source>
</evidence>
<dbReference type="OrthoDB" id="27483at2759"/>
<evidence type="ECO:0000259" key="2">
    <source>
        <dbReference type="PROSITE" id="PS51471"/>
    </source>
</evidence>
<dbReference type="Gene3D" id="2.60.120.620">
    <property type="entry name" value="q2cbj1_9rhob like domain"/>
    <property type="match status" value="1"/>
</dbReference>
<evidence type="ECO:0000313" key="4">
    <source>
        <dbReference type="Proteomes" id="UP000015241"/>
    </source>
</evidence>
<gene>
    <name evidence="3" type="ORF">FOMPIDRAFT_116782</name>
</gene>
<organism evidence="3 4">
    <name type="scientific">Fomitopsis schrenkii</name>
    <name type="common">Brown rot fungus</name>
    <dbReference type="NCBI Taxonomy" id="2126942"/>
    <lineage>
        <taxon>Eukaryota</taxon>
        <taxon>Fungi</taxon>
        <taxon>Dikarya</taxon>
        <taxon>Basidiomycota</taxon>
        <taxon>Agaricomycotina</taxon>
        <taxon>Agaricomycetes</taxon>
        <taxon>Polyporales</taxon>
        <taxon>Fomitopsis</taxon>
    </lineage>
</organism>